<name>A0ABV5SPY1_9MICO</name>
<evidence type="ECO:0000256" key="1">
    <source>
        <dbReference type="ARBA" id="ARBA00023002"/>
    </source>
</evidence>
<dbReference type="Gene3D" id="3.50.50.60">
    <property type="entry name" value="FAD/NAD(P)-binding domain"/>
    <property type="match status" value="2"/>
</dbReference>
<dbReference type="InterPro" id="IPR051691">
    <property type="entry name" value="Metab_Enz_Cyan_OpOx_G3PDH"/>
</dbReference>
<reference evidence="4 5" key="1">
    <citation type="submission" date="2024-09" db="EMBL/GenBank/DDBJ databases">
        <authorList>
            <person name="Sun Q."/>
            <person name="Mori K."/>
        </authorList>
    </citation>
    <scope>NUCLEOTIDE SEQUENCE [LARGE SCALE GENOMIC DNA]</scope>
    <source>
        <strain evidence="4 5">JCM 14321</strain>
    </source>
</reference>
<organism evidence="4 5">
    <name type="scientific">Agromyces lapidis</name>
    <dbReference type="NCBI Taxonomy" id="279574"/>
    <lineage>
        <taxon>Bacteria</taxon>
        <taxon>Bacillati</taxon>
        <taxon>Actinomycetota</taxon>
        <taxon>Actinomycetes</taxon>
        <taxon>Micrococcales</taxon>
        <taxon>Microbacteriaceae</taxon>
        <taxon>Agromyces</taxon>
    </lineage>
</organism>
<dbReference type="InterPro" id="IPR036188">
    <property type="entry name" value="FAD/NAD-bd_sf"/>
</dbReference>
<dbReference type="InterPro" id="IPR017224">
    <property type="entry name" value="Opine_Oxase_asu/HCN_bsu"/>
</dbReference>
<dbReference type="Pfam" id="PF07992">
    <property type="entry name" value="Pyr_redox_2"/>
    <property type="match status" value="1"/>
</dbReference>
<dbReference type="Proteomes" id="UP001589667">
    <property type="component" value="Unassembled WGS sequence"/>
</dbReference>
<dbReference type="EMBL" id="JBHMBL010000001">
    <property type="protein sequence ID" value="MFB9642257.1"/>
    <property type="molecule type" value="Genomic_DNA"/>
</dbReference>
<keyword evidence="5" id="KW-1185">Reference proteome</keyword>
<accession>A0ABV5SPY1</accession>
<feature type="signal peptide" evidence="2">
    <location>
        <begin position="1"/>
        <end position="22"/>
    </location>
</feature>
<comment type="caution">
    <text evidence="4">The sequence shown here is derived from an EMBL/GenBank/DDBJ whole genome shotgun (WGS) entry which is preliminary data.</text>
</comment>
<dbReference type="InterPro" id="IPR041854">
    <property type="entry name" value="BFD-like_2Fe2S-bd_dom_sf"/>
</dbReference>
<dbReference type="PRINTS" id="PR00411">
    <property type="entry name" value="PNDRDTASEI"/>
</dbReference>
<evidence type="ECO:0000259" key="3">
    <source>
        <dbReference type="Pfam" id="PF07992"/>
    </source>
</evidence>
<dbReference type="PRINTS" id="PR00368">
    <property type="entry name" value="FADPNR"/>
</dbReference>
<dbReference type="InterPro" id="IPR023753">
    <property type="entry name" value="FAD/NAD-binding_dom"/>
</dbReference>
<dbReference type="RefSeq" id="WP_157424001.1">
    <property type="nucleotide sequence ID" value="NZ_BAAANI010000001.1"/>
</dbReference>
<feature type="domain" description="FAD/NAD(P)-binding" evidence="3">
    <location>
        <begin position="3"/>
        <end position="328"/>
    </location>
</feature>
<dbReference type="PIRSF" id="PIRSF037495">
    <property type="entry name" value="Opine_OX_OoxA/HcnB"/>
    <property type="match status" value="1"/>
</dbReference>
<dbReference type="SUPFAM" id="SSF51905">
    <property type="entry name" value="FAD/NAD(P)-binding domain"/>
    <property type="match status" value="1"/>
</dbReference>
<evidence type="ECO:0000313" key="5">
    <source>
        <dbReference type="Proteomes" id="UP001589667"/>
    </source>
</evidence>
<keyword evidence="2" id="KW-0732">Signal</keyword>
<keyword evidence="1" id="KW-0560">Oxidoreductase</keyword>
<sequence>MTRVAVLGAGPAGLAAAEAALAAGAQVTVLDEGARPGGQFWRHRPGLTDPRMQHGVRRFEQLQSALAGAVVHSGAAVWSVELREPGERGGAVVLRAAVGPADGARREAVVVEADALVIATGAHDLALPIPGWTLPGVTTAGAAQALAKRDGVSVGRRTLVAGAGPFLLPVAQSLALVGSTVVGVHEASRIGALAGGWLPKPWQLLGKSAELAQYAGALARHRIPYRIGSGVVRVLGDERVEGAVVAQLDADWRPRPGTERVIECDAVALGHGFTPRLEAAVMLGCEVTGDRRGRFVVVDDGQRTTQPRVFAAGEVTGIGGADAALAEGAIAGYRAAGLAQDDERLHAALRVRDRMRRFARRLETAHGIRPGWTAWLDDDTIICRCEAVAKRAIVERAEVPLRAMRLATRAGLGPCQARTCGRAVEAIVAEARVSATGVTAAGQAVDGSDSAAPGGGDLGFERRPLLAPVRLGELGGADRPTCGEN</sequence>
<dbReference type="Gene3D" id="1.10.10.1100">
    <property type="entry name" value="BFD-like [2Fe-2S]-binding domain"/>
    <property type="match status" value="1"/>
</dbReference>
<evidence type="ECO:0000313" key="4">
    <source>
        <dbReference type="EMBL" id="MFB9642257.1"/>
    </source>
</evidence>
<dbReference type="PANTHER" id="PTHR42949:SF3">
    <property type="entry name" value="ANAEROBIC GLYCEROL-3-PHOSPHATE DEHYDROGENASE SUBUNIT B"/>
    <property type="match status" value="1"/>
</dbReference>
<proteinExistence type="predicted"/>
<feature type="chain" id="PRO_5047419830" evidence="2">
    <location>
        <begin position="23"/>
        <end position="485"/>
    </location>
</feature>
<gene>
    <name evidence="4" type="ORF">ACFFQV_08145</name>
</gene>
<protein>
    <submittedName>
        <fullName evidence="4">FAD-dependent oxidoreductase</fullName>
    </submittedName>
</protein>
<evidence type="ECO:0000256" key="2">
    <source>
        <dbReference type="SAM" id="SignalP"/>
    </source>
</evidence>
<dbReference type="PANTHER" id="PTHR42949">
    <property type="entry name" value="ANAEROBIC GLYCEROL-3-PHOSPHATE DEHYDROGENASE SUBUNIT B"/>
    <property type="match status" value="1"/>
</dbReference>